<name>A0A8H7ZMX0_9FUNG</name>
<feature type="non-terminal residue" evidence="2">
    <location>
        <position position="1"/>
    </location>
</feature>
<organism evidence="2 3">
    <name type="scientific">Olpidium bornovanus</name>
    <dbReference type="NCBI Taxonomy" id="278681"/>
    <lineage>
        <taxon>Eukaryota</taxon>
        <taxon>Fungi</taxon>
        <taxon>Fungi incertae sedis</taxon>
        <taxon>Olpidiomycota</taxon>
        <taxon>Olpidiomycotina</taxon>
        <taxon>Olpidiomycetes</taxon>
        <taxon>Olpidiales</taxon>
        <taxon>Olpidiaceae</taxon>
        <taxon>Olpidium</taxon>
    </lineage>
</organism>
<dbReference type="AlphaFoldDB" id="A0A8H7ZMX0"/>
<proteinExistence type="predicted"/>
<feature type="region of interest" description="Disordered" evidence="1">
    <location>
        <begin position="185"/>
        <end position="233"/>
    </location>
</feature>
<dbReference type="Proteomes" id="UP000673691">
    <property type="component" value="Unassembled WGS sequence"/>
</dbReference>
<sequence>AGNISLAPHRNQVINFLGLLQLGLRSAKTISAFFGKLEDLVHERAEEAGFVRERGRGGGFLERRAGRRRLRRGAADGLVGQEGPKVRPDASQRRGQPFLDPPAVDVQRRRRALVQVLQRRELRLVAGAAGGLGAPARSLRLGPLPLRPGPQRPGLLLQAPRALLGGPRALLGVLPAGRNLPRLLLGRQADPDVPVKQRRHEPEVEPRPAERDVPRGGEPPRAEPPRVLEHEPRPTLRVRPREPVRAVEQVARDAVGRDLPEEGDVALAVREILPEIGDGPPRARPLQVEVDPPEENLLLAQLQHVFQVFFLRIHQPDQFRMAACSAAGPPHWGESYLRTGNGEAARAESHEPRFTSLNR</sequence>
<evidence type="ECO:0000256" key="1">
    <source>
        <dbReference type="SAM" id="MobiDB-lite"/>
    </source>
</evidence>
<evidence type="ECO:0000313" key="2">
    <source>
        <dbReference type="EMBL" id="KAG5455883.1"/>
    </source>
</evidence>
<reference evidence="2 3" key="1">
    <citation type="journal article" name="Sci. Rep.">
        <title>Genome-scale phylogenetic analyses confirm Olpidium as the closest living zoosporic fungus to the non-flagellated, terrestrial fungi.</title>
        <authorList>
            <person name="Chang Y."/>
            <person name="Rochon D."/>
            <person name="Sekimoto S."/>
            <person name="Wang Y."/>
            <person name="Chovatia M."/>
            <person name="Sandor L."/>
            <person name="Salamov A."/>
            <person name="Grigoriev I.V."/>
            <person name="Stajich J.E."/>
            <person name="Spatafora J.W."/>
        </authorList>
    </citation>
    <scope>NUCLEOTIDE SEQUENCE [LARGE SCALE GENOMIC DNA]</scope>
    <source>
        <strain evidence="2">S191</strain>
    </source>
</reference>
<feature type="region of interest" description="Disordered" evidence="1">
    <location>
        <begin position="72"/>
        <end position="101"/>
    </location>
</feature>
<protein>
    <submittedName>
        <fullName evidence="2">Uncharacterized protein</fullName>
    </submittedName>
</protein>
<evidence type="ECO:0000313" key="3">
    <source>
        <dbReference type="Proteomes" id="UP000673691"/>
    </source>
</evidence>
<feature type="compositionally biased region" description="Basic and acidic residues" evidence="1">
    <location>
        <begin position="189"/>
        <end position="233"/>
    </location>
</feature>
<dbReference type="EMBL" id="JAEFCI010012640">
    <property type="protein sequence ID" value="KAG5455883.1"/>
    <property type="molecule type" value="Genomic_DNA"/>
</dbReference>
<comment type="caution">
    <text evidence="2">The sequence shown here is derived from an EMBL/GenBank/DDBJ whole genome shotgun (WGS) entry which is preliminary data.</text>
</comment>
<keyword evidence="3" id="KW-1185">Reference proteome</keyword>
<accession>A0A8H7ZMX0</accession>
<gene>
    <name evidence="2" type="ORF">BJ554DRAFT_4540</name>
</gene>